<organism evidence="2 3">
    <name type="scientific">Chitinophaga japonensis</name>
    <name type="common">Flexibacter japonensis</name>
    <dbReference type="NCBI Taxonomy" id="104662"/>
    <lineage>
        <taxon>Bacteria</taxon>
        <taxon>Pseudomonadati</taxon>
        <taxon>Bacteroidota</taxon>
        <taxon>Chitinophagia</taxon>
        <taxon>Chitinophagales</taxon>
        <taxon>Chitinophagaceae</taxon>
        <taxon>Chitinophaga</taxon>
    </lineage>
</organism>
<gene>
    <name evidence="2" type="ORF">LX66_5086</name>
</gene>
<dbReference type="PANTHER" id="PTHR43685:SF2">
    <property type="entry name" value="GLYCOSYLTRANSFERASE 2-LIKE DOMAIN-CONTAINING PROTEIN"/>
    <property type="match status" value="1"/>
</dbReference>
<keyword evidence="3" id="KW-1185">Reference proteome</keyword>
<evidence type="ECO:0000259" key="1">
    <source>
        <dbReference type="Pfam" id="PF00535"/>
    </source>
</evidence>
<feature type="domain" description="Glycosyltransferase 2-like" evidence="1">
    <location>
        <begin position="14"/>
        <end position="181"/>
    </location>
</feature>
<dbReference type="OrthoDB" id="9815829at2"/>
<dbReference type="EMBL" id="VLLG01000006">
    <property type="protein sequence ID" value="TWI82512.1"/>
    <property type="molecule type" value="Genomic_DNA"/>
</dbReference>
<dbReference type="GO" id="GO:0016740">
    <property type="term" value="F:transferase activity"/>
    <property type="evidence" value="ECO:0007669"/>
    <property type="project" value="UniProtKB-KW"/>
</dbReference>
<dbReference type="PANTHER" id="PTHR43685">
    <property type="entry name" value="GLYCOSYLTRANSFERASE"/>
    <property type="match status" value="1"/>
</dbReference>
<keyword evidence="2" id="KW-0808">Transferase</keyword>
<reference evidence="2 3" key="1">
    <citation type="journal article" date="2013" name="Stand. Genomic Sci.">
        <title>Genomic Encyclopedia of Type Strains, Phase I: The one thousand microbial genomes (KMG-I) project.</title>
        <authorList>
            <person name="Kyrpides N.C."/>
            <person name="Woyke T."/>
            <person name="Eisen J.A."/>
            <person name="Garrity G."/>
            <person name="Lilburn T.G."/>
            <person name="Beck B.J."/>
            <person name="Whitman W.B."/>
            <person name="Hugenholtz P."/>
            <person name="Klenk H.P."/>
        </authorList>
    </citation>
    <scope>NUCLEOTIDE SEQUENCE [LARGE SCALE GENOMIC DNA]</scope>
    <source>
        <strain evidence="2 3">DSM 13484</strain>
    </source>
</reference>
<evidence type="ECO:0000313" key="2">
    <source>
        <dbReference type="EMBL" id="TWI82512.1"/>
    </source>
</evidence>
<dbReference type="Gene3D" id="3.90.550.10">
    <property type="entry name" value="Spore Coat Polysaccharide Biosynthesis Protein SpsA, Chain A"/>
    <property type="match status" value="1"/>
</dbReference>
<dbReference type="InterPro" id="IPR050834">
    <property type="entry name" value="Glycosyltransf_2"/>
</dbReference>
<accession>A0A562SMN5</accession>
<dbReference type="RefSeq" id="WP_145718667.1">
    <property type="nucleotide sequence ID" value="NZ_BAAAFY010000006.1"/>
</dbReference>
<dbReference type="AlphaFoldDB" id="A0A562SMN5"/>
<comment type="caution">
    <text evidence="2">The sequence shown here is derived from an EMBL/GenBank/DDBJ whole genome shotgun (WGS) entry which is preliminary data.</text>
</comment>
<protein>
    <submittedName>
        <fullName evidence="2">Glycosyltransferase involved in cell wall biosynthesis</fullName>
    </submittedName>
</protein>
<dbReference type="Pfam" id="PF00535">
    <property type="entry name" value="Glycos_transf_2"/>
    <property type="match status" value="1"/>
</dbReference>
<sequence>MTNAKLETHTPLVSAIIPNYNHAAYLDERIQSVLNQNFDDFEVIILDDCSTDNSREVIEQYRDHPKVTKIIYNEVNGASVFRQWKKGVEAASGKYIWMAESDDYCESSLLKHLVAGLEKHDNCAIAYCQSIAFDMQENIMWQSFYTQLTDIIPGREFIPRFLSLQCAIFNASMAIFRKELFAAVNEEFLDFKFSGDWYFWIELCKMGDVFVCGRTLNYFRNHNGDVTTRAVKTGQNYLEAARILTRSYNQQLIPRGVYWKAFKKQHRQFWFTRDQYTGPLREALNNCFYNQQTTHLFPVLLRLDAMSKFIRLKLKRKKVRPY</sequence>
<name>A0A562SMN5_CHIJA</name>
<dbReference type="InterPro" id="IPR001173">
    <property type="entry name" value="Glyco_trans_2-like"/>
</dbReference>
<proteinExistence type="predicted"/>
<dbReference type="SUPFAM" id="SSF53448">
    <property type="entry name" value="Nucleotide-diphospho-sugar transferases"/>
    <property type="match status" value="1"/>
</dbReference>
<evidence type="ECO:0000313" key="3">
    <source>
        <dbReference type="Proteomes" id="UP000316778"/>
    </source>
</evidence>
<dbReference type="CDD" id="cd00761">
    <property type="entry name" value="Glyco_tranf_GTA_type"/>
    <property type="match status" value="1"/>
</dbReference>
<dbReference type="Proteomes" id="UP000316778">
    <property type="component" value="Unassembled WGS sequence"/>
</dbReference>
<dbReference type="InterPro" id="IPR029044">
    <property type="entry name" value="Nucleotide-diphossugar_trans"/>
</dbReference>